<name>A0A6B2H6B0_9BACT</name>
<evidence type="ECO:0000313" key="7">
    <source>
        <dbReference type="Proteomes" id="UP000478546"/>
    </source>
</evidence>
<evidence type="ECO:0000313" key="6">
    <source>
        <dbReference type="EMBL" id="NDK55390.1"/>
    </source>
</evidence>
<dbReference type="PROSITE" id="PS51123">
    <property type="entry name" value="OMPA_2"/>
    <property type="match status" value="1"/>
</dbReference>
<feature type="domain" description="OmpA-like" evidence="5">
    <location>
        <begin position="304"/>
        <end position="420"/>
    </location>
</feature>
<evidence type="ECO:0000256" key="1">
    <source>
        <dbReference type="ARBA" id="ARBA00004442"/>
    </source>
</evidence>
<dbReference type="GO" id="GO:0009279">
    <property type="term" value="C:cell outer membrane"/>
    <property type="evidence" value="ECO:0007669"/>
    <property type="project" value="UniProtKB-SubCell"/>
</dbReference>
<dbReference type="InterPro" id="IPR006690">
    <property type="entry name" value="OMPA-like_CS"/>
</dbReference>
<dbReference type="Pfam" id="PF06078">
    <property type="entry name" value="DUF937"/>
    <property type="match status" value="1"/>
</dbReference>
<keyword evidence="7" id="KW-1185">Reference proteome</keyword>
<dbReference type="Gene3D" id="3.30.1330.60">
    <property type="entry name" value="OmpA-like domain"/>
    <property type="match status" value="1"/>
</dbReference>
<evidence type="ECO:0000259" key="5">
    <source>
        <dbReference type="PROSITE" id="PS51123"/>
    </source>
</evidence>
<evidence type="ECO:0000256" key="3">
    <source>
        <dbReference type="PROSITE-ProRule" id="PRU00473"/>
    </source>
</evidence>
<sequence>MADLLESLRGFISPDLIARTSSELGESEPATAKAFGGIVPAVLGGLVNRTSDPGAMGSIFNLIRHSDRGLLADVTNTVPGALGSAAPVGNQFLSEIFGNNLGGVSNALSNYAGVKSTSVTAILSYVAPLVLGFLGKKTHDDELDEGGLRNYLNSQKAGIMSALPAGLGSLLGLGGAGAAATAAVPPIERPMHAPVTERVQHTPPPVPEKKTNWLWPLLLGIGALLLLLFGLRNCDNDKDTETVTTEPVTTEETTVATDTDTMATTDTGAAFTEREIPGGVVLNIPPNGIESKLVAFIEDENKAPDKTSWFSFDRLNFDTGSARIQPESQEQIDNIAKILKAYPQVNIKIGGYTDNVGQPAANLKLSQERAVAVKAAIEKLGIDASRLEAEGYGEKHPVADNTTEEGRAQNRRIDVLVTKK</sequence>
<dbReference type="AlphaFoldDB" id="A0A6B2H6B0"/>
<gene>
    <name evidence="6" type="ORF">GWO68_05630</name>
</gene>
<dbReference type="Pfam" id="PF00691">
    <property type="entry name" value="OmpA"/>
    <property type="match status" value="1"/>
</dbReference>
<keyword evidence="2 3" id="KW-0472">Membrane</keyword>
<keyword evidence="4" id="KW-1133">Transmembrane helix</keyword>
<evidence type="ECO:0000256" key="2">
    <source>
        <dbReference type="ARBA" id="ARBA00023136"/>
    </source>
</evidence>
<dbReference type="SUPFAM" id="SSF103088">
    <property type="entry name" value="OmpA-like"/>
    <property type="match status" value="1"/>
</dbReference>
<dbReference type="EMBL" id="JAAEAA010000005">
    <property type="protein sequence ID" value="NDK55390.1"/>
    <property type="molecule type" value="Genomic_DNA"/>
</dbReference>
<dbReference type="InterPro" id="IPR009282">
    <property type="entry name" value="DUF937"/>
</dbReference>
<feature type="transmembrane region" description="Helical" evidence="4">
    <location>
        <begin position="213"/>
        <end position="231"/>
    </location>
</feature>
<dbReference type="InterPro" id="IPR006665">
    <property type="entry name" value="OmpA-like"/>
</dbReference>
<reference evidence="6 7" key="1">
    <citation type="submission" date="2020-01" db="EMBL/GenBank/DDBJ databases">
        <authorList>
            <person name="Kim M.K."/>
        </authorList>
    </citation>
    <scope>NUCLEOTIDE SEQUENCE [LARGE SCALE GENOMIC DNA]</scope>
    <source>
        <strain evidence="6 7">BT213</strain>
    </source>
</reference>
<protein>
    <submittedName>
        <fullName evidence="6">OmpA family protein</fullName>
    </submittedName>
</protein>
<dbReference type="PANTHER" id="PTHR30329:SF20">
    <property type="entry name" value="EXPORTED PROTEIN"/>
    <property type="match status" value="1"/>
</dbReference>
<dbReference type="InterPro" id="IPR006664">
    <property type="entry name" value="OMP_bac"/>
</dbReference>
<dbReference type="RefSeq" id="WP_162345440.1">
    <property type="nucleotide sequence ID" value="NZ_JAAEAA010000005.1"/>
</dbReference>
<comment type="subcellular location">
    <subcellularLocation>
        <location evidence="1">Cell outer membrane</location>
    </subcellularLocation>
</comment>
<dbReference type="PRINTS" id="PR01021">
    <property type="entry name" value="OMPADOMAIN"/>
</dbReference>
<accession>A0A6B2H6B0</accession>
<evidence type="ECO:0000256" key="4">
    <source>
        <dbReference type="SAM" id="Phobius"/>
    </source>
</evidence>
<comment type="caution">
    <text evidence="6">The sequence shown here is derived from an EMBL/GenBank/DDBJ whole genome shotgun (WGS) entry which is preliminary data.</text>
</comment>
<dbReference type="PROSITE" id="PS01068">
    <property type="entry name" value="OMPA_1"/>
    <property type="match status" value="1"/>
</dbReference>
<dbReference type="Proteomes" id="UP000478546">
    <property type="component" value="Unassembled WGS sequence"/>
</dbReference>
<organism evidence="6 7">
    <name type="scientific">Pontibacter fetidus</name>
    <dbReference type="NCBI Taxonomy" id="2700082"/>
    <lineage>
        <taxon>Bacteria</taxon>
        <taxon>Pseudomonadati</taxon>
        <taxon>Bacteroidota</taxon>
        <taxon>Cytophagia</taxon>
        <taxon>Cytophagales</taxon>
        <taxon>Hymenobacteraceae</taxon>
        <taxon>Pontibacter</taxon>
    </lineage>
</organism>
<dbReference type="CDD" id="cd07185">
    <property type="entry name" value="OmpA_C-like"/>
    <property type="match status" value="1"/>
</dbReference>
<dbReference type="PANTHER" id="PTHR30329">
    <property type="entry name" value="STATOR ELEMENT OF FLAGELLAR MOTOR COMPLEX"/>
    <property type="match status" value="1"/>
</dbReference>
<dbReference type="InterPro" id="IPR050330">
    <property type="entry name" value="Bact_OuterMem_StrucFunc"/>
</dbReference>
<dbReference type="InterPro" id="IPR036737">
    <property type="entry name" value="OmpA-like_sf"/>
</dbReference>
<proteinExistence type="predicted"/>
<keyword evidence="4" id="KW-0812">Transmembrane</keyword>